<sequence length="241" mass="26767">FGLCRLFGVGMKEGYIQSVGTGDLMFVDKWGEFGFSYWAPEFPYFGISHRGQSDVVQRIMEGFDKQSRRRTERAIRDYTMEAAERLGDIVQAGLEGREPPQLRSNQSDSEESHAPPRFSLEFPEDDDDDEAENDNVDEPDVNLQPHIGFGPGAWTGFYISSPESSDDDDDDDETVRNKFSMDFTFGLDGNLTGSGNSLQGEMSAELQTDESGTTVLNVAVGGSESYKESKKKFSVEGNLES</sequence>
<feature type="region of interest" description="Disordered" evidence="1">
    <location>
        <begin position="93"/>
        <end position="175"/>
    </location>
</feature>
<dbReference type="EMBL" id="UINC01206968">
    <property type="protein sequence ID" value="SVE28848.1"/>
    <property type="molecule type" value="Genomic_DNA"/>
</dbReference>
<dbReference type="AlphaFoldDB" id="A0A383CB70"/>
<organism evidence="2">
    <name type="scientific">marine metagenome</name>
    <dbReference type="NCBI Taxonomy" id="408172"/>
    <lineage>
        <taxon>unclassified sequences</taxon>
        <taxon>metagenomes</taxon>
        <taxon>ecological metagenomes</taxon>
    </lineage>
</organism>
<name>A0A383CB70_9ZZZZ</name>
<feature type="compositionally biased region" description="Acidic residues" evidence="1">
    <location>
        <begin position="122"/>
        <end position="140"/>
    </location>
</feature>
<feature type="non-terminal residue" evidence="2">
    <location>
        <position position="241"/>
    </location>
</feature>
<gene>
    <name evidence="2" type="ORF">METZ01_LOCUS481702</name>
</gene>
<evidence type="ECO:0000313" key="2">
    <source>
        <dbReference type="EMBL" id="SVE28848.1"/>
    </source>
</evidence>
<protein>
    <submittedName>
        <fullName evidence="2">Uncharacterized protein</fullName>
    </submittedName>
</protein>
<reference evidence="2" key="1">
    <citation type="submission" date="2018-05" db="EMBL/GenBank/DDBJ databases">
        <authorList>
            <person name="Lanie J.A."/>
            <person name="Ng W.-L."/>
            <person name="Kazmierczak K.M."/>
            <person name="Andrzejewski T.M."/>
            <person name="Davidsen T.M."/>
            <person name="Wayne K.J."/>
            <person name="Tettelin H."/>
            <person name="Glass J.I."/>
            <person name="Rusch D."/>
            <person name="Podicherti R."/>
            <person name="Tsui H.-C.T."/>
            <person name="Winkler M.E."/>
        </authorList>
    </citation>
    <scope>NUCLEOTIDE SEQUENCE</scope>
</reference>
<proteinExistence type="predicted"/>
<evidence type="ECO:0000256" key="1">
    <source>
        <dbReference type="SAM" id="MobiDB-lite"/>
    </source>
</evidence>
<feature type="compositionally biased region" description="Acidic residues" evidence="1">
    <location>
        <begin position="164"/>
        <end position="173"/>
    </location>
</feature>
<feature type="non-terminal residue" evidence="2">
    <location>
        <position position="1"/>
    </location>
</feature>
<accession>A0A383CB70</accession>